<protein>
    <submittedName>
        <fullName evidence="5">AMP-dependent synthetase</fullName>
    </submittedName>
</protein>
<dbReference type="InterPro" id="IPR000873">
    <property type="entry name" value="AMP-dep_synth/lig_dom"/>
</dbReference>
<dbReference type="FunFam" id="3.30.300.30:FF:000008">
    <property type="entry name" value="2,3-dihydroxybenzoate-AMP ligase"/>
    <property type="match status" value="1"/>
</dbReference>
<dbReference type="Pfam" id="PF13193">
    <property type="entry name" value="AMP-binding_C"/>
    <property type="match status" value="1"/>
</dbReference>
<gene>
    <name evidence="5" type="ORF">C2L65_35515</name>
</gene>
<dbReference type="Proteomes" id="UP000243502">
    <property type="component" value="Chromosome 3"/>
</dbReference>
<dbReference type="PANTHER" id="PTHR43767:SF1">
    <property type="entry name" value="NONRIBOSOMAL PEPTIDE SYNTHASE PES1 (EUROFUNG)-RELATED"/>
    <property type="match status" value="1"/>
</dbReference>
<dbReference type="OrthoDB" id="9766486at2"/>
<keyword evidence="2" id="KW-0436">Ligase</keyword>
<dbReference type="KEGG" id="pter:C2L65_35515"/>
<feature type="domain" description="AMP-dependent synthetase/ligase" evidence="3">
    <location>
        <begin position="8"/>
        <end position="370"/>
    </location>
</feature>
<evidence type="ECO:0000256" key="2">
    <source>
        <dbReference type="ARBA" id="ARBA00022598"/>
    </source>
</evidence>
<name>A0A2I8EZ76_9BURK</name>
<dbReference type="InterPro" id="IPR025110">
    <property type="entry name" value="AMP-bd_C"/>
</dbReference>
<reference evidence="5 6" key="1">
    <citation type="submission" date="2018-01" db="EMBL/GenBank/DDBJ databases">
        <title>Species boundaries and ecological features among Paraburkholderia terrae DSMZ17804T, P. hospita DSMZ17164T and P. caribensis DSMZ13236T.</title>
        <authorList>
            <person name="Pratama A.A."/>
        </authorList>
    </citation>
    <scope>NUCLEOTIDE SEQUENCE [LARGE SCALE GENOMIC DNA]</scope>
    <source>
        <strain evidence="5 6">DSM 17804</strain>
    </source>
</reference>
<dbReference type="PROSITE" id="PS00455">
    <property type="entry name" value="AMP_BINDING"/>
    <property type="match status" value="1"/>
</dbReference>
<sequence length="516" mass="55928">MNVANWLADAADRQPGNPALLQGEHLVADYAGFRALARQAGRRLAADHGIMPGDRVAVFMKNATDYLVLLYGIWWCGAVVVPINCKLHPAEAAEIIRDAGARLVFTDDGDIFGDALLVDGCLENTSVDYATGLPARSDADPLARPISRAPGDLAWLFYTSGTTGKSKGVMLSHGNLTAMSLCYPVDVEPVTSNDAILYCAPMSHGAGLYNFIFVRTAARHVIPESRGFDPDEVFSIASVIQNVSFFAAPTMVKRLVDAVERHGLASDGIRSIILGGAPMYRADLERALAIIGPKFIQIYGQGESPMTITALAKDIIADRSHPEWKRFVTSVGHAQSCVEVRVLSEKGKPAGWGVRGEVAVRGGTVMKGYWRNQPATDAAIVDGWLRTGDIGYLDEDGLLTLTDRSKDVVISGGSNIYPREVEEVLALHPDVKEVAIVGQRDPEWGEVVVAFVALRPQSQQDEESLLSWFVSRMASFKKPRRFVFVPELPKNGYGKIAKTELRALLESDKPALGIAA</sequence>
<evidence type="ECO:0000256" key="1">
    <source>
        <dbReference type="ARBA" id="ARBA00006432"/>
    </source>
</evidence>
<dbReference type="AlphaFoldDB" id="A0A2I8EZ76"/>
<dbReference type="Gene3D" id="3.40.50.12780">
    <property type="entry name" value="N-terminal domain of ligase-like"/>
    <property type="match status" value="1"/>
</dbReference>
<dbReference type="Pfam" id="PF00501">
    <property type="entry name" value="AMP-binding"/>
    <property type="match status" value="1"/>
</dbReference>
<dbReference type="EMBL" id="CP026113">
    <property type="protein sequence ID" value="AUT64923.1"/>
    <property type="molecule type" value="Genomic_DNA"/>
</dbReference>
<dbReference type="RefSeq" id="WP_042309660.1">
    <property type="nucleotide sequence ID" value="NZ_CP026113.1"/>
</dbReference>
<dbReference type="InterPro" id="IPR020845">
    <property type="entry name" value="AMP-binding_CS"/>
</dbReference>
<evidence type="ECO:0000313" key="5">
    <source>
        <dbReference type="EMBL" id="AUT64923.1"/>
    </source>
</evidence>
<evidence type="ECO:0000259" key="4">
    <source>
        <dbReference type="Pfam" id="PF13193"/>
    </source>
</evidence>
<dbReference type="PANTHER" id="PTHR43767">
    <property type="entry name" value="LONG-CHAIN-FATTY-ACID--COA LIGASE"/>
    <property type="match status" value="1"/>
</dbReference>
<dbReference type="InterPro" id="IPR042099">
    <property type="entry name" value="ANL_N_sf"/>
</dbReference>
<dbReference type="InterPro" id="IPR050237">
    <property type="entry name" value="ATP-dep_AMP-bd_enzyme"/>
</dbReference>
<dbReference type="GO" id="GO:0016878">
    <property type="term" value="F:acid-thiol ligase activity"/>
    <property type="evidence" value="ECO:0007669"/>
    <property type="project" value="UniProtKB-ARBA"/>
</dbReference>
<comment type="similarity">
    <text evidence="1">Belongs to the ATP-dependent AMP-binding enzyme family.</text>
</comment>
<proteinExistence type="inferred from homology"/>
<dbReference type="SUPFAM" id="SSF56801">
    <property type="entry name" value="Acetyl-CoA synthetase-like"/>
    <property type="match status" value="1"/>
</dbReference>
<organism evidence="5 6">
    <name type="scientific">Paraburkholderia terrae</name>
    <dbReference type="NCBI Taxonomy" id="311230"/>
    <lineage>
        <taxon>Bacteria</taxon>
        <taxon>Pseudomonadati</taxon>
        <taxon>Pseudomonadota</taxon>
        <taxon>Betaproteobacteria</taxon>
        <taxon>Burkholderiales</taxon>
        <taxon>Burkholderiaceae</taxon>
        <taxon>Paraburkholderia</taxon>
    </lineage>
</organism>
<evidence type="ECO:0000259" key="3">
    <source>
        <dbReference type="Pfam" id="PF00501"/>
    </source>
</evidence>
<evidence type="ECO:0000313" key="6">
    <source>
        <dbReference type="Proteomes" id="UP000243502"/>
    </source>
</evidence>
<dbReference type="InterPro" id="IPR045851">
    <property type="entry name" value="AMP-bd_C_sf"/>
</dbReference>
<feature type="domain" description="AMP-binding enzyme C-terminal" evidence="4">
    <location>
        <begin position="420"/>
        <end position="495"/>
    </location>
</feature>
<accession>A0A2I8EZ76</accession>
<dbReference type="Gene3D" id="3.30.300.30">
    <property type="match status" value="1"/>
</dbReference>